<dbReference type="SUPFAM" id="SSF81383">
    <property type="entry name" value="F-box domain"/>
    <property type="match status" value="1"/>
</dbReference>
<accession>A0A9W8A6N8</accession>
<dbReference type="Gene3D" id="3.80.10.10">
    <property type="entry name" value="Ribonuclease Inhibitor"/>
    <property type="match status" value="2"/>
</dbReference>
<organism evidence="1 2">
    <name type="scientific">Mycoemilia scoparia</name>
    <dbReference type="NCBI Taxonomy" id="417184"/>
    <lineage>
        <taxon>Eukaryota</taxon>
        <taxon>Fungi</taxon>
        <taxon>Fungi incertae sedis</taxon>
        <taxon>Zoopagomycota</taxon>
        <taxon>Kickxellomycotina</taxon>
        <taxon>Kickxellomycetes</taxon>
        <taxon>Kickxellales</taxon>
        <taxon>Kickxellaceae</taxon>
        <taxon>Mycoemilia</taxon>
    </lineage>
</organism>
<name>A0A9W8A6N8_9FUNG</name>
<proteinExistence type="predicted"/>
<evidence type="ECO:0008006" key="3">
    <source>
        <dbReference type="Google" id="ProtNLM"/>
    </source>
</evidence>
<evidence type="ECO:0000313" key="2">
    <source>
        <dbReference type="Proteomes" id="UP001150538"/>
    </source>
</evidence>
<comment type="caution">
    <text evidence="1">The sequence shown here is derived from an EMBL/GenBank/DDBJ whole genome shotgun (WGS) entry which is preliminary data.</text>
</comment>
<keyword evidence="2" id="KW-1185">Reference proteome</keyword>
<reference evidence="1" key="1">
    <citation type="submission" date="2022-07" db="EMBL/GenBank/DDBJ databases">
        <title>Phylogenomic reconstructions and comparative analyses of Kickxellomycotina fungi.</title>
        <authorList>
            <person name="Reynolds N.K."/>
            <person name="Stajich J.E."/>
            <person name="Barry K."/>
            <person name="Grigoriev I.V."/>
            <person name="Crous P."/>
            <person name="Smith M.E."/>
        </authorList>
    </citation>
    <scope>NUCLEOTIDE SEQUENCE</scope>
    <source>
        <strain evidence="1">NBRC 100468</strain>
    </source>
</reference>
<dbReference type="InterPro" id="IPR036047">
    <property type="entry name" value="F-box-like_dom_sf"/>
</dbReference>
<sequence length="475" mass="54632">MEDILPTEIKANICRYFNRRIDKKQLNRFRAVSKQWNTISSKYRSESIVTLKGIDNPYSTEEYAYFNDTDIKAYISNVRKIFIGTHNCGPPPETRILQAYPSLEEITVQYTDVNASFLFNLLALNKHVKGLKLIETTTQGLEIFKRISFKQLTSLYIFMYQDVPISIDILDHFENLENLDLHCFEFIINNPNQRKTYPKLQHAKIASSFVHQPGKMPNINQISKVLPNLKLFDYTVGILYRGEEYRTIYKECFECLPPPNSYSPTTALPFELLTELAVPYLTKSFARVIDKHFPNLESLKILMITSMDNEALDAIKYLLVNSNFPRLKQFKISQGILDSFNPLNVEGIFCSGTPPISGPNFIQTRIRSITNLSFGHSSLSSNILFAISQFSKLEKLYLQLRNFDSIERVAATTRCESLVILELGTRGQVDMSVVVPALIKIFPNLRVLKLRFQPRKLSKSIKARYPNISFICDLL</sequence>
<dbReference type="Proteomes" id="UP001150538">
    <property type="component" value="Unassembled WGS sequence"/>
</dbReference>
<evidence type="ECO:0000313" key="1">
    <source>
        <dbReference type="EMBL" id="KAJ1919318.1"/>
    </source>
</evidence>
<gene>
    <name evidence="1" type="ORF">H4219_002080</name>
</gene>
<dbReference type="InterPro" id="IPR032675">
    <property type="entry name" value="LRR_dom_sf"/>
</dbReference>
<protein>
    <recommendedName>
        <fullName evidence="3">F-box domain-containing protein</fullName>
    </recommendedName>
</protein>
<dbReference type="SUPFAM" id="SSF52047">
    <property type="entry name" value="RNI-like"/>
    <property type="match status" value="1"/>
</dbReference>
<dbReference type="AlphaFoldDB" id="A0A9W8A6N8"/>
<dbReference type="EMBL" id="JANBPU010000029">
    <property type="protein sequence ID" value="KAJ1919318.1"/>
    <property type="molecule type" value="Genomic_DNA"/>
</dbReference>